<dbReference type="Proteomes" id="UP000799757">
    <property type="component" value="Unassembled WGS sequence"/>
</dbReference>
<reference evidence="1" key="1">
    <citation type="journal article" date="2020" name="Stud. Mycol.">
        <title>101 Dothideomycetes genomes: a test case for predicting lifestyles and emergence of pathogens.</title>
        <authorList>
            <person name="Haridas S."/>
            <person name="Albert R."/>
            <person name="Binder M."/>
            <person name="Bloem J."/>
            <person name="Labutti K."/>
            <person name="Salamov A."/>
            <person name="Andreopoulos B."/>
            <person name="Baker S."/>
            <person name="Barry K."/>
            <person name="Bills G."/>
            <person name="Bluhm B."/>
            <person name="Cannon C."/>
            <person name="Castanera R."/>
            <person name="Culley D."/>
            <person name="Daum C."/>
            <person name="Ezra D."/>
            <person name="Gonzalez J."/>
            <person name="Henrissat B."/>
            <person name="Kuo A."/>
            <person name="Liang C."/>
            <person name="Lipzen A."/>
            <person name="Lutzoni F."/>
            <person name="Magnuson J."/>
            <person name="Mondo S."/>
            <person name="Nolan M."/>
            <person name="Ohm R."/>
            <person name="Pangilinan J."/>
            <person name="Park H.-J."/>
            <person name="Ramirez L."/>
            <person name="Alfaro M."/>
            <person name="Sun H."/>
            <person name="Tritt A."/>
            <person name="Yoshinaga Y."/>
            <person name="Zwiers L.-H."/>
            <person name="Turgeon B."/>
            <person name="Goodwin S."/>
            <person name="Spatafora J."/>
            <person name="Crous P."/>
            <person name="Grigoriev I."/>
        </authorList>
    </citation>
    <scope>NUCLEOTIDE SEQUENCE</scope>
    <source>
        <strain evidence="1">CBS 109.77</strain>
    </source>
</reference>
<keyword evidence="2" id="KW-1185">Reference proteome</keyword>
<name>A0A6A6XA40_9PLEO</name>
<dbReference type="EMBL" id="MU001941">
    <property type="protein sequence ID" value="KAF2793131.1"/>
    <property type="molecule type" value="Genomic_DNA"/>
</dbReference>
<sequence length="300" mass="33284">MAPFSNVPSSLWRPLTTASLTSHPPSPSPPSSIYASGFTAWDMHTATIAGIHLTRYQARTIRQYLYTILVSTSTTLTHLSSLEDSGFPIPTPPTIYAPTTNTTIATTGADLVVALHLKATATLRRMITLPYYPKHGGGLFVNPALYHTEMQRMCDWFSKYHGVPDKDYGREIKVLRTLREWYEEDFLPPVLLLTDVVTGALAATACWVLPKDPGVLESLTKGQRVGQFGGDAGDDDPLPPIKRLDVEVEGEGVDWSAELDEIVRGLRAKDKAFRRRGRADSLERELGQAWAKRFMGLRED</sequence>
<evidence type="ECO:0000313" key="1">
    <source>
        <dbReference type="EMBL" id="KAF2793131.1"/>
    </source>
</evidence>
<dbReference type="AlphaFoldDB" id="A0A6A6XA40"/>
<organism evidence="1 2">
    <name type="scientific">Melanomma pulvis-pyrius CBS 109.77</name>
    <dbReference type="NCBI Taxonomy" id="1314802"/>
    <lineage>
        <taxon>Eukaryota</taxon>
        <taxon>Fungi</taxon>
        <taxon>Dikarya</taxon>
        <taxon>Ascomycota</taxon>
        <taxon>Pezizomycotina</taxon>
        <taxon>Dothideomycetes</taxon>
        <taxon>Pleosporomycetidae</taxon>
        <taxon>Pleosporales</taxon>
        <taxon>Melanommataceae</taxon>
        <taxon>Melanomma</taxon>
    </lineage>
</organism>
<gene>
    <name evidence="1" type="ORF">K505DRAFT_338089</name>
</gene>
<accession>A0A6A6XA40</accession>
<protein>
    <submittedName>
        <fullName evidence="1">Uncharacterized protein</fullName>
    </submittedName>
</protein>
<evidence type="ECO:0000313" key="2">
    <source>
        <dbReference type="Proteomes" id="UP000799757"/>
    </source>
</evidence>
<proteinExistence type="predicted"/>